<dbReference type="AlphaFoldDB" id="A0A173Y5B6"/>
<dbReference type="Proteomes" id="UP000095787">
    <property type="component" value="Unassembled WGS sequence"/>
</dbReference>
<organism evidence="1 3">
    <name type="scientific">[Ruminococcus] torques</name>
    <dbReference type="NCBI Taxonomy" id="33039"/>
    <lineage>
        <taxon>Bacteria</taxon>
        <taxon>Bacillati</taxon>
        <taxon>Bacillota</taxon>
        <taxon>Clostridia</taxon>
        <taxon>Lachnospirales</taxon>
        <taxon>Lachnospiraceae</taxon>
        <taxon>Mediterraneibacter</taxon>
    </lineage>
</organism>
<dbReference type="RefSeq" id="WP_004846018.1">
    <property type="nucleotide sequence ID" value="NZ_AP028249.1"/>
</dbReference>
<reference evidence="2 4" key="2">
    <citation type="journal article" date="2019" name="Science, e1252229">
        <title>Invertible promoters mediate bacterial phase variation, antibiotic resistance, and host adaptation in the gut.</title>
        <authorList>
            <person name="Jiang X."/>
            <person name="Hall A.B."/>
            <person name="Arthur T.D."/>
            <person name="Plichta D.R."/>
            <person name="Covington C.T."/>
            <person name="Poyet M."/>
            <person name="Crothers J."/>
            <person name="Moses P.L."/>
            <person name="Tolonen A.C."/>
            <person name="Vlamakis H."/>
            <person name="Alm E.J."/>
            <person name="Xavier R.J."/>
        </authorList>
    </citation>
    <scope>NUCLEOTIDE SEQUENCE [LARGE SCALE GENOMIC DNA]</scope>
    <source>
        <strain evidence="4">aa_0143</strain>
        <strain evidence="2">Aa_0143</strain>
    </source>
</reference>
<dbReference type="Proteomes" id="UP000292665">
    <property type="component" value="Unassembled WGS sequence"/>
</dbReference>
<dbReference type="SUPFAM" id="SSF69304">
    <property type="entry name" value="Tricorn protease N-terminal domain"/>
    <property type="match status" value="1"/>
</dbReference>
<dbReference type="EMBL" id="CYZO01000003">
    <property type="protein sequence ID" value="CUN59332.1"/>
    <property type="molecule type" value="Genomic_DNA"/>
</dbReference>
<reference evidence="1 3" key="1">
    <citation type="submission" date="2015-09" db="EMBL/GenBank/DDBJ databases">
        <authorList>
            <consortium name="Pathogen Informatics"/>
        </authorList>
    </citation>
    <scope>NUCLEOTIDE SEQUENCE [LARGE SCALE GENOMIC DNA]</scope>
    <source>
        <strain evidence="1 3">2789STDY5834841</strain>
    </source>
</reference>
<dbReference type="GeneID" id="97327898"/>
<dbReference type="Gene3D" id="3.90.70.10">
    <property type="entry name" value="Cysteine proteinases"/>
    <property type="match status" value="1"/>
</dbReference>
<accession>A0A173Y5B6</accession>
<proteinExistence type="predicted"/>
<gene>
    <name evidence="2" type="ORF">EAI93_04005</name>
    <name evidence="1" type="ORF">ERS852456_00309</name>
</gene>
<evidence type="ECO:0000313" key="2">
    <source>
        <dbReference type="EMBL" id="RYS81194.1"/>
    </source>
</evidence>
<sequence>MKKKIMKAGILIVVFCAAVIISSLVINKDVSDEAADMGAASLPEISFYVGETEVNPLFGYVNKMEIPAVRDTITPLKSDGSLTVKVEKYGNKIDKLKYEVYSLDGTKKHAEGKADIVKETSQAELDLKGILSSEEPEAVLKVTLDTPLSQNGKTAGYYTRIVRPKEVTTDQCLAFAKDFHTKALNKEATEELTAYLEPDEKSDNTTYQTVNIHSDITHIQWGDMKPSVIGDVEWDIKESNTVYTSILAKYKVSCTDEEGAESIYNVKEFFRVRFLVDTIYLLDYNRNMEQVFDGRESDFDENGIILGIIPKDISYEINKDQTSAAFVQAGELWLYESKKGNLTKVFSMPDQEGRDTRGENDQHAVRVIGIDNKNNITFAVYGYMARGSHEGEVGVGIYYYDAAENKIEEKAFITSTKSFAIAEDELGKMVYYNQSTSLLHVLADGTLYRIDLKKDEKKVLAENLTDERYAVSDDGHLMVYQTGGKTDKSATLHIMNLKSGEDYTIKAEDGENLRPLGFINGDFIYGKVNPADTGITVSGEEITPMYEVQIRNSKNKEAAQYNFTEQSIYTTDVLIDGNLLTFNRVIKDGETYNSTKQEYVTNNEERKESKIVFETYVSENTGKQMRFTFADGVKKKQKQNEKPIYQPGKKTLTIELKGKEKEEKYYVYGMGELAAVYNKAGYAVQKAEQVSGVVISSEQKYVWEKGNRDLVYSTEAGKFQCEEGESSLDACERYMEQYHAQRLDLTGCSLDQMLYVINRGCPMIAILESAHAVLLTGYTMTDITYVDPSTGESYTVGMSEMENMTEAGGNTFIGYIR</sequence>
<protein>
    <recommendedName>
        <fullName evidence="5">Peptidase C39-like domain-containing protein</fullName>
    </recommendedName>
</protein>
<evidence type="ECO:0008006" key="5">
    <source>
        <dbReference type="Google" id="ProtNLM"/>
    </source>
</evidence>
<evidence type="ECO:0000313" key="4">
    <source>
        <dbReference type="Proteomes" id="UP000292665"/>
    </source>
</evidence>
<evidence type="ECO:0000313" key="1">
    <source>
        <dbReference type="EMBL" id="CUN59332.1"/>
    </source>
</evidence>
<name>A0A173Y5B6_9FIRM</name>
<dbReference type="EMBL" id="RCYR01000004">
    <property type="protein sequence ID" value="RYS81194.1"/>
    <property type="molecule type" value="Genomic_DNA"/>
</dbReference>
<evidence type="ECO:0000313" key="3">
    <source>
        <dbReference type="Proteomes" id="UP000095787"/>
    </source>
</evidence>